<gene>
    <name evidence="3" type="ORF">ACFQO7_35220</name>
</gene>
<keyword evidence="2" id="KW-0812">Transmembrane</keyword>
<proteinExistence type="predicted"/>
<organism evidence="3 4">
    <name type="scientific">Catellatospora aurea</name>
    <dbReference type="NCBI Taxonomy" id="1337874"/>
    <lineage>
        <taxon>Bacteria</taxon>
        <taxon>Bacillati</taxon>
        <taxon>Actinomycetota</taxon>
        <taxon>Actinomycetes</taxon>
        <taxon>Micromonosporales</taxon>
        <taxon>Micromonosporaceae</taxon>
        <taxon>Catellatospora</taxon>
    </lineage>
</organism>
<feature type="region of interest" description="Disordered" evidence="1">
    <location>
        <begin position="1"/>
        <end position="39"/>
    </location>
</feature>
<keyword evidence="4" id="KW-1185">Reference proteome</keyword>
<feature type="compositionally biased region" description="Basic and acidic residues" evidence="1">
    <location>
        <begin position="27"/>
        <end position="36"/>
    </location>
</feature>
<feature type="non-terminal residue" evidence="3">
    <location>
        <position position="1"/>
    </location>
</feature>
<accession>A0ABW2HAM6</accession>
<comment type="caution">
    <text evidence="3">The sequence shown here is derived from an EMBL/GenBank/DDBJ whole genome shotgun (WGS) entry which is preliminary data.</text>
</comment>
<evidence type="ECO:0008006" key="5">
    <source>
        <dbReference type="Google" id="ProtNLM"/>
    </source>
</evidence>
<evidence type="ECO:0000313" key="4">
    <source>
        <dbReference type="Proteomes" id="UP001596392"/>
    </source>
</evidence>
<feature type="compositionally biased region" description="Low complexity" evidence="1">
    <location>
        <begin position="149"/>
        <end position="162"/>
    </location>
</feature>
<evidence type="ECO:0000256" key="2">
    <source>
        <dbReference type="SAM" id="Phobius"/>
    </source>
</evidence>
<reference evidence="4" key="1">
    <citation type="journal article" date="2019" name="Int. J. Syst. Evol. Microbiol.">
        <title>The Global Catalogue of Microorganisms (GCM) 10K type strain sequencing project: providing services to taxonomists for standard genome sequencing and annotation.</title>
        <authorList>
            <consortium name="The Broad Institute Genomics Platform"/>
            <consortium name="The Broad Institute Genome Sequencing Center for Infectious Disease"/>
            <person name="Wu L."/>
            <person name="Ma J."/>
        </authorList>
    </citation>
    <scope>NUCLEOTIDE SEQUENCE [LARGE SCALE GENOMIC DNA]</scope>
    <source>
        <strain evidence="4">CGMCC 1.9106</strain>
    </source>
</reference>
<feature type="transmembrane region" description="Helical" evidence="2">
    <location>
        <begin position="52"/>
        <end position="74"/>
    </location>
</feature>
<feature type="compositionally biased region" description="Pro residues" evidence="1">
    <location>
        <begin position="12"/>
        <end position="23"/>
    </location>
</feature>
<keyword evidence="2" id="KW-0472">Membrane</keyword>
<evidence type="ECO:0000313" key="3">
    <source>
        <dbReference type="EMBL" id="MFC7247746.1"/>
    </source>
</evidence>
<protein>
    <recommendedName>
        <fullName evidence="5">Serine/threonine protein kinase</fullName>
    </recommendedName>
</protein>
<dbReference type="EMBL" id="JBHTAC010000064">
    <property type="protein sequence ID" value="MFC7247746.1"/>
    <property type="molecule type" value="Genomic_DNA"/>
</dbReference>
<evidence type="ECO:0000256" key="1">
    <source>
        <dbReference type="SAM" id="MobiDB-lite"/>
    </source>
</evidence>
<dbReference type="Proteomes" id="UP001596392">
    <property type="component" value="Unassembled WGS sequence"/>
</dbReference>
<name>A0ABW2HAM6_9ACTN</name>
<feature type="region of interest" description="Disordered" evidence="1">
    <location>
        <begin position="141"/>
        <end position="162"/>
    </location>
</feature>
<sequence length="162" mass="16414">GPPPGAGIVPGQRPPMDSPPPPAQEQSKFDKFKPDETGTGALEIKPVRTGRVIVMVVVGCALLLALAFGVLIGAQKLLGGDEATATFGVGDCLKQSGDVAVAAACTEPQTYKVVSVADSKDQCDKTQPHVTVDSKVLCLAPNTAEGGQPSTAPSEPAATPTP</sequence>
<keyword evidence="2" id="KW-1133">Transmembrane helix</keyword>
<dbReference type="RefSeq" id="WP_417281911.1">
    <property type="nucleotide sequence ID" value="NZ_JBHTAC010000064.1"/>
</dbReference>